<feature type="compositionally biased region" description="Basic and acidic residues" evidence="1">
    <location>
        <begin position="79"/>
        <end position="89"/>
    </location>
</feature>
<evidence type="ECO:0000313" key="3">
    <source>
        <dbReference type="Proteomes" id="UP001162029"/>
    </source>
</evidence>
<comment type="caution">
    <text evidence="2">The sequence shown here is derived from an EMBL/GenBank/DDBJ whole genome shotgun (WGS) entry which is preliminary data.</text>
</comment>
<accession>A0AAV0TFS0</accession>
<keyword evidence="3" id="KW-1185">Reference proteome</keyword>
<evidence type="ECO:0000313" key="2">
    <source>
        <dbReference type="EMBL" id="CAI5720004.1"/>
    </source>
</evidence>
<dbReference type="EMBL" id="CANTFM010000363">
    <property type="protein sequence ID" value="CAI5720004.1"/>
    <property type="molecule type" value="Genomic_DNA"/>
</dbReference>
<protein>
    <submittedName>
        <fullName evidence="2">Uncharacterized protein</fullName>
    </submittedName>
</protein>
<gene>
    <name evidence="2" type="ORF">PDE001_LOCUS2154</name>
</gene>
<feature type="region of interest" description="Disordered" evidence="1">
    <location>
        <begin position="1"/>
        <end position="89"/>
    </location>
</feature>
<name>A0AAV0TFS0_9STRA</name>
<proteinExistence type="predicted"/>
<sequence>MRAVRRPAKSPDPGEGEKHTQDKADPKDGHERVAETPPMSEGVEAAQLEPTATTSEAPFIKGESTPGVEHHPGVPGQEGEERRTVRNCA</sequence>
<organism evidence="2 3">
    <name type="scientific">Peronospora destructor</name>
    <dbReference type="NCBI Taxonomy" id="86335"/>
    <lineage>
        <taxon>Eukaryota</taxon>
        <taxon>Sar</taxon>
        <taxon>Stramenopiles</taxon>
        <taxon>Oomycota</taxon>
        <taxon>Peronosporomycetes</taxon>
        <taxon>Peronosporales</taxon>
        <taxon>Peronosporaceae</taxon>
        <taxon>Peronospora</taxon>
    </lineage>
</organism>
<reference evidence="2" key="1">
    <citation type="submission" date="2022-12" db="EMBL/GenBank/DDBJ databases">
        <authorList>
            <person name="Webb A."/>
        </authorList>
    </citation>
    <scope>NUCLEOTIDE SEQUENCE</scope>
    <source>
        <strain evidence="2">Pd1</strain>
    </source>
</reference>
<feature type="compositionally biased region" description="Basic and acidic residues" evidence="1">
    <location>
        <begin position="15"/>
        <end position="34"/>
    </location>
</feature>
<dbReference type="AlphaFoldDB" id="A0AAV0TFS0"/>
<dbReference type="Proteomes" id="UP001162029">
    <property type="component" value="Unassembled WGS sequence"/>
</dbReference>
<evidence type="ECO:0000256" key="1">
    <source>
        <dbReference type="SAM" id="MobiDB-lite"/>
    </source>
</evidence>